<accession>M5UA63</accession>
<dbReference type="PATRIC" id="fig|1263870.3.peg.278"/>
<protein>
    <submittedName>
        <fullName evidence="1">Uncharacterized protein</fullName>
    </submittedName>
</protein>
<evidence type="ECO:0000313" key="1">
    <source>
        <dbReference type="EMBL" id="EMI58322.1"/>
    </source>
</evidence>
<dbReference type="AlphaFoldDB" id="M5UA63"/>
<reference evidence="1 2" key="1">
    <citation type="journal article" date="2013" name="Mar. Genomics">
        <title>Expression of sulfatases in Rhodopirellula baltica and the diversity of sulfatases in the genus Rhodopirellula.</title>
        <authorList>
            <person name="Wegner C.E."/>
            <person name="Richter-Heitmann T."/>
            <person name="Klindworth A."/>
            <person name="Klockow C."/>
            <person name="Richter M."/>
            <person name="Achstetter T."/>
            <person name="Glockner F.O."/>
            <person name="Harder J."/>
        </authorList>
    </citation>
    <scope>NUCLEOTIDE SEQUENCE [LARGE SCALE GENOMIC DNA]</scope>
    <source>
        <strain evidence="1 2">SM41</strain>
    </source>
</reference>
<name>M5UA63_9BACT</name>
<keyword evidence="2" id="KW-1185">Reference proteome</keyword>
<comment type="caution">
    <text evidence="1">The sequence shown here is derived from an EMBL/GenBank/DDBJ whole genome shotgun (WGS) entry which is preliminary data.</text>
</comment>
<gene>
    <name evidence="1" type="ORF">RSSM_00255</name>
</gene>
<sequence>MLRNSAMNVVELHSKDLLWEECTDQKQDSIAILHVVFKIGRLGVVAD</sequence>
<dbReference type="EMBL" id="ANOH01000020">
    <property type="protein sequence ID" value="EMI58322.1"/>
    <property type="molecule type" value="Genomic_DNA"/>
</dbReference>
<dbReference type="Proteomes" id="UP000011885">
    <property type="component" value="Unassembled WGS sequence"/>
</dbReference>
<organism evidence="1 2">
    <name type="scientific">Rhodopirellula sallentina SM41</name>
    <dbReference type="NCBI Taxonomy" id="1263870"/>
    <lineage>
        <taxon>Bacteria</taxon>
        <taxon>Pseudomonadati</taxon>
        <taxon>Planctomycetota</taxon>
        <taxon>Planctomycetia</taxon>
        <taxon>Pirellulales</taxon>
        <taxon>Pirellulaceae</taxon>
        <taxon>Rhodopirellula</taxon>
    </lineage>
</organism>
<proteinExistence type="predicted"/>
<evidence type="ECO:0000313" key="2">
    <source>
        <dbReference type="Proteomes" id="UP000011885"/>
    </source>
</evidence>